<keyword evidence="3" id="KW-0812">Transmembrane</keyword>
<gene>
    <name evidence="4" type="ORF">FIL88_09910</name>
</gene>
<dbReference type="Proteomes" id="UP000315816">
    <property type="component" value="Unassembled WGS sequence"/>
</dbReference>
<keyword evidence="5" id="KW-1185">Reference proteome</keyword>
<feature type="region of interest" description="Disordered" evidence="2">
    <location>
        <begin position="1"/>
        <end position="29"/>
    </location>
</feature>
<reference evidence="4 5" key="1">
    <citation type="submission" date="2019-06" db="EMBL/GenBank/DDBJ databases">
        <title>A novel species of marine bacteria.</title>
        <authorList>
            <person name="Wang Y."/>
        </authorList>
    </citation>
    <scope>NUCLEOTIDE SEQUENCE [LARGE SCALE GENOMIC DNA]</scope>
    <source>
        <strain evidence="4 5">MA1-10</strain>
    </source>
</reference>
<evidence type="ECO:0000313" key="4">
    <source>
        <dbReference type="EMBL" id="TQV67527.1"/>
    </source>
</evidence>
<feature type="transmembrane region" description="Helical" evidence="3">
    <location>
        <begin position="97"/>
        <end position="115"/>
    </location>
</feature>
<dbReference type="RefSeq" id="WP_142853688.1">
    <property type="nucleotide sequence ID" value="NZ_FXWW01000002.1"/>
</dbReference>
<keyword evidence="1" id="KW-0175">Coiled coil</keyword>
<keyword evidence="3" id="KW-0472">Membrane</keyword>
<feature type="coiled-coil region" evidence="1">
    <location>
        <begin position="245"/>
        <end position="284"/>
    </location>
</feature>
<proteinExistence type="predicted"/>
<organism evidence="4 5">
    <name type="scientific">Aliiroseovarius halocynthiae</name>
    <dbReference type="NCBI Taxonomy" id="985055"/>
    <lineage>
        <taxon>Bacteria</taxon>
        <taxon>Pseudomonadati</taxon>
        <taxon>Pseudomonadota</taxon>
        <taxon>Alphaproteobacteria</taxon>
        <taxon>Rhodobacterales</taxon>
        <taxon>Paracoccaceae</taxon>
        <taxon>Aliiroseovarius</taxon>
    </lineage>
</organism>
<evidence type="ECO:0008006" key="6">
    <source>
        <dbReference type="Google" id="ProtNLM"/>
    </source>
</evidence>
<dbReference type="OrthoDB" id="7375296at2"/>
<dbReference type="InterPro" id="IPR018770">
    <property type="entry name" value="ChloroindolylP_hydrolase"/>
</dbReference>
<evidence type="ECO:0000256" key="1">
    <source>
        <dbReference type="SAM" id="Coils"/>
    </source>
</evidence>
<evidence type="ECO:0000256" key="3">
    <source>
        <dbReference type="SAM" id="Phobius"/>
    </source>
</evidence>
<protein>
    <recommendedName>
        <fullName evidence="6">5-bromo-4-chloroindolyl phosphate hydrolysis protein</fullName>
    </recommendedName>
</protein>
<accession>A0A545SRE9</accession>
<evidence type="ECO:0000256" key="2">
    <source>
        <dbReference type="SAM" id="MobiDB-lite"/>
    </source>
</evidence>
<dbReference type="Pfam" id="PF10112">
    <property type="entry name" value="Halogen_Hydrol"/>
    <property type="match status" value="1"/>
</dbReference>
<comment type="caution">
    <text evidence="4">The sequence shown here is derived from an EMBL/GenBank/DDBJ whole genome shotgun (WGS) entry which is preliminary data.</text>
</comment>
<keyword evidence="3" id="KW-1133">Transmembrane helix</keyword>
<sequence>MAQRFGGEFSPGGQPKKAPPARGPFDGQEPARSAGRVNFLFLAPLPLAIRAFFQPPAEMALTLVAFGLLIASAWLTRDGVIAHQAYDARKIARRPAIPRKLFGAALMGAGLALVGFAGGSVLNAVIFGALGTGLHLAAFGPDPMRNKGAEGVDEFQTDRVARAVGEAEKHLDAMRDAVSRIRDRRVEARLNQFIATARDMFRTVEDDPRDLTSARKYLGVYLLGARDATTKFVDIHLRDPHGGALTDYETLLDDLEANFAAKTKQFLNDDRSDLDVEIEVLRERLAREGVRTEE</sequence>
<evidence type="ECO:0000313" key="5">
    <source>
        <dbReference type="Proteomes" id="UP000315816"/>
    </source>
</evidence>
<dbReference type="EMBL" id="VICH01000006">
    <property type="protein sequence ID" value="TQV67527.1"/>
    <property type="molecule type" value="Genomic_DNA"/>
</dbReference>
<name>A0A545SRE9_9RHOB</name>
<dbReference type="AlphaFoldDB" id="A0A545SRE9"/>
<feature type="transmembrane region" description="Helical" evidence="3">
    <location>
        <begin position="59"/>
        <end position="76"/>
    </location>
</feature>